<dbReference type="EMBL" id="CAGS01000445">
    <property type="protein sequence ID" value="CCF85453.1"/>
    <property type="molecule type" value="Genomic_DNA"/>
</dbReference>
<dbReference type="RefSeq" id="WP_008480365.1">
    <property type="nucleotide sequence ID" value="NZ_CAGS01000445.1"/>
</dbReference>
<dbReference type="AlphaFoldDB" id="I4EL91"/>
<feature type="signal peptide" evidence="1">
    <location>
        <begin position="1"/>
        <end position="33"/>
    </location>
</feature>
<gene>
    <name evidence="2" type="ORF">NITHO_50002</name>
</gene>
<evidence type="ECO:0008006" key="4">
    <source>
        <dbReference type="Google" id="ProtNLM"/>
    </source>
</evidence>
<evidence type="ECO:0000313" key="2">
    <source>
        <dbReference type="EMBL" id="CCF85453.1"/>
    </source>
</evidence>
<feature type="chain" id="PRO_5003689149" description="Secreted protein" evidence="1">
    <location>
        <begin position="34"/>
        <end position="102"/>
    </location>
</feature>
<proteinExistence type="predicted"/>
<keyword evidence="1" id="KW-0732">Signal</keyword>
<keyword evidence="3" id="KW-1185">Reference proteome</keyword>
<organism evidence="2 3">
    <name type="scientific">Nitrolancea hollandica Lb</name>
    <dbReference type="NCBI Taxonomy" id="1129897"/>
    <lineage>
        <taxon>Bacteria</taxon>
        <taxon>Pseudomonadati</taxon>
        <taxon>Thermomicrobiota</taxon>
        <taxon>Thermomicrobia</taxon>
        <taxon>Sphaerobacterales</taxon>
        <taxon>Sphaerobacterineae</taxon>
        <taxon>Sphaerobacteraceae</taxon>
        <taxon>Nitrolancea</taxon>
    </lineage>
</organism>
<evidence type="ECO:0000256" key="1">
    <source>
        <dbReference type="SAM" id="SignalP"/>
    </source>
</evidence>
<accession>I4EL91</accession>
<name>I4EL91_9BACT</name>
<sequence length="102" mass="11152">MMARMVTPPRTGMRWLRLSRWLRCRLVSYASVAAITMELFSEKAVSSPASDPLPFVAAARGSRLSDCWDSAEIVGGSPLRVILIDTPPAGQPEGTSTVLYRN</sequence>
<comment type="caution">
    <text evidence="2">The sequence shown here is derived from an EMBL/GenBank/DDBJ whole genome shotgun (WGS) entry which is preliminary data.</text>
</comment>
<dbReference type="Proteomes" id="UP000004221">
    <property type="component" value="Unassembled WGS sequence"/>
</dbReference>
<protein>
    <recommendedName>
        <fullName evidence="4">Secreted protein</fullName>
    </recommendedName>
</protein>
<evidence type="ECO:0000313" key="3">
    <source>
        <dbReference type="Proteomes" id="UP000004221"/>
    </source>
</evidence>
<reference evidence="2 3" key="1">
    <citation type="journal article" date="2012" name="ISME J.">
        <title>Nitrification expanded: discovery, physiology and genomics of a nitrite-oxidizing bacterium from the phylum Chloroflexi.</title>
        <authorList>
            <person name="Sorokin D.Y."/>
            <person name="Lucker S."/>
            <person name="Vejmelkova D."/>
            <person name="Kostrikina N.A."/>
            <person name="Kleerebezem R."/>
            <person name="Rijpstra W.I."/>
            <person name="Damste J.S."/>
            <person name="Le Paslier D."/>
            <person name="Muyzer G."/>
            <person name="Wagner M."/>
            <person name="van Loosdrecht M.C."/>
            <person name="Daims H."/>
        </authorList>
    </citation>
    <scope>NUCLEOTIDE SEQUENCE [LARGE SCALE GENOMIC DNA]</scope>
    <source>
        <strain evidence="3">none</strain>
    </source>
</reference>